<name>A0AAE1GI61_PETCI</name>
<gene>
    <name evidence="1" type="ORF">Pcinc_003831</name>
</gene>
<sequence>MFVYSFLPQPTRALCAASGCTVRVSPDGHLHCSPHAPCFTPLGYDPLACGVCRPWAELCRVTSPSARSKLPALASLRMAWTRARRMAHKRDGSSLAWVDPILGADLG</sequence>
<dbReference type="Proteomes" id="UP001286313">
    <property type="component" value="Unassembled WGS sequence"/>
</dbReference>
<comment type="caution">
    <text evidence="1">The sequence shown here is derived from an EMBL/GenBank/DDBJ whole genome shotgun (WGS) entry which is preliminary data.</text>
</comment>
<reference evidence="1" key="1">
    <citation type="submission" date="2023-10" db="EMBL/GenBank/DDBJ databases">
        <title>Genome assemblies of two species of porcelain crab, Petrolisthes cinctipes and Petrolisthes manimaculis (Anomura: Porcellanidae).</title>
        <authorList>
            <person name="Angst P."/>
        </authorList>
    </citation>
    <scope>NUCLEOTIDE SEQUENCE</scope>
    <source>
        <strain evidence="1">PB745_01</strain>
        <tissue evidence="1">Gill</tissue>
    </source>
</reference>
<evidence type="ECO:0000313" key="1">
    <source>
        <dbReference type="EMBL" id="KAK3892316.1"/>
    </source>
</evidence>
<dbReference type="EMBL" id="JAWQEG010000266">
    <property type="protein sequence ID" value="KAK3892316.1"/>
    <property type="molecule type" value="Genomic_DNA"/>
</dbReference>
<accession>A0AAE1GI61</accession>
<organism evidence="1 2">
    <name type="scientific">Petrolisthes cinctipes</name>
    <name type="common">Flat porcelain crab</name>
    <dbReference type="NCBI Taxonomy" id="88211"/>
    <lineage>
        <taxon>Eukaryota</taxon>
        <taxon>Metazoa</taxon>
        <taxon>Ecdysozoa</taxon>
        <taxon>Arthropoda</taxon>
        <taxon>Crustacea</taxon>
        <taxon>Multicrustacea</taxon>
        <taxon>Malacostraca</taxon>
        <taxon>Eumalacostraca</taxon>
        <taxon>Eucarida</taxon>
        <taxon>Decapoda</taxon>
        <taxon>Pleocyemata</taxon>
        <taxon>Anomura</taxon>
        <taxon>Galatheoidea</taxon>
        <taxon>Porcellanidae</taxon>
        <taxon>Petrolisthes</taxon>
    </lineage>
</organism>
<keyword evidence="2" id="KW-1185">Reference proteome</keyword>
<protein>
    <submittedName>
        <fullName evidence="1">Uncharacterized protein</fullName>
    </submittedName>
</protein>
<dbReference type="AlphaFoldDB" id="A0AAE1GI61"/>
<proteinExistence type="predicted"/>
<evidence type="ECO:0000313" key="2">
    <source>
        <dbReference type="Proteomes" id="UP001286313"/>
    </source>
</evidence>